<keyword evidence="4 9" id="KW-0732">Signal</keyword>
<evidence type="ECO:0000256" key="9">
    <source>
        <dbReference type="SAM" id="SignalP"/>
    </source>
</evidence>
<name>A0A0R3SKW7_HYMDI</name>
<accession>A0A0R3SKW7</accession>
<keyword evidence="6 8" id="KW-0472">Membrane</keyword>
<dbReference type="Proteomes" id="UP000274504">
    <property type="component" value="Unassembled WGS sequence"/>
</dbReference>
<evidence type="ECO:0000313" key="11">
    <source>
        <dbReference type="EMBL" id="VDL57898.1"/>
    </source>
</evidence>
<reference evidence="13" key="1">
    <citation type="submission" date="2017-02" db="UniProtKB">
        <authorList>
            <consortium name="WormBaseParasite"/>
        </authorList>
    </citation>
    <scope>IDENTIFICATION</scope>
</reference>
<feature type="transmembrane region" description="Helical" evidence="8">
    <location>
        <begin position="91"/>
        <end position="109"/>
    </location>
</feature>
<dbReference type="PANTHER" id="PTHR21016">
    <property type="entry name" value="BETA-AMYLOID BINDING PROTEIN-RELATED"/>
    <property type="match status" value="1"/>
</dbReference>
<comment type="subcellular location">
    <subcellularLocation>
        <location evidence="1">Membrane</location>
        <topology evidence="1">Multi-pass membrane protein</topology>
    </subcellularLocation>
</comment>
<evidence type="ECO:0000313" key="13">
    <source>
        <dbReference type="WBParaSite" id="HDID_0000558201-mRNA-1"/>
    </source>
</evidence>
<reference evidence="11 12" key="2">
    <citation type="submission" date="2018-11" db="EMBL/GenBank/DDBJ databases">
        <authorList>
            <consortium name="Pathogen Informatics"/>
        </authorList>
    </citation>
    <scope>NUCLEOTIDE SEQUENCE [LARGE SCALE GENOMIC DNA]</scope>
</reference>
<dbReference type="InterPro" id="IPR050932">
    <property type="entry name" value="TM2D1-3-like"/>
</dbReference>
<organism evidence="13">
    <name type="scientific">Hymenolepis diminuta</name>
    <name type="common">Rat tapeworm</name>
    <dbReference type="NCBI Taxonomy" id="6216"/>
    <lineage>
        <taxon>Eukaryota</taxon>
        <taxon>Metazoa</taxon>
        <taxon>Spiralia</taxon>
        <taxon>Lophotrochozoa</taxon>
        <taxon>Platyhelminthes</taxon>
        <taxon>Cestoda</taxon>
        <taxon>Eucestoda</taxon>
        <taxon>Cyclophyllidea</taxon>
        <taxon>Hymenolepididae</taxon>
        <taxon>Hymenolepis</taxon>
    </lineage>
</organism>
<evidence type="ECO:0000256" key="7">
    <source>
        <dbReference type="ARBA" id="ARBA00023180"/>
    </source>
</evidence>
<dbReference type="GO" id="GO:0016020">
    <property type="term" value="C:membrane"/>
    <property type="evidence" value="ECO:0007669"/>
    <property type="project" value="UniProtKB-SubCell"/>
</dbReference>
<proteinExistence type="inferred from homology"/>
<gene>
    <name evidence="11" type="ORF">HDID_LOCUS5580</name>
</gene>
<comment type="similarity">
    <text evidence="2">Belongs to the TM2 family.</text>
</comment>
<evidence type="ECO:0000313" key="12">
    <source>
        <dbReference type="Proteomes" id="UP000274504"/>
    </source>
</evidence>
<dbReference type="EMBL" id="UYSG01003034">
    <property type="protein sequence ID" value="VDL57898.1"/>
    <property type="molecule type" value="Genomic_DNA"/>
</dbReference>
<evidence type="ECO:0000256" key="3">
    <source>
        <dbReference type="ARBA" id="ARBA00022692"/>
    </source>
</evidence>
<keyword evidence="3 8" id="KW-0812">Transmembrane</keyword>
<evidence type="ECO:0000256" key="8">
    <source>
        <dbReference type="SAM" id="Phobius"/>
    </source>
</evidence>
<feature type="chain" id="PRO_5043131316" evidence="9">
    <location>
        <begin position="17"/>
        <end position="170"/>
    </location>
</feature>
<keyword evidence="7" id="KW-0325">Glycoprotein</keyword>
<evidence type="ECO:0000256" key="6">
    <source>
        <dbReference type="ARBA" id="ARBA00023136"/>
    </source>
</evidence>
<dbReference type="WBParaSite" id="HDID_0000558201-mRNA-1">
    <property type="protein sequence ID" value="HDID_0000558201-mRNA-1"/>
    <property type="gene ID" value="HDID_0000558201"/>
</dbReference>
<feature type="domain" description="TM2" evidence="10">
    <location>
        <begin position="91"/>
        <end position="139"/>
    </location>
</feature>
<dbReference type="InterPro" id="IPR007829">
    <property type="entry name" value="TM2"/>
</dbReference>
<dbReference type="STRING" id="6216.A0A0R3SKW7"/>
<sequence length="170" mass="19202">MRVLFVFLCLIILCFGNYHSEIRCSDLLPGQYKCDEPYIDNLTQQPMGCSDPSGIARIKCYPAPGISCIDLVEADGVEYFLRNITCLWTNGYNYEIALILSIFGGLFGLDRFYLGYIALGSLKMWSLGGLGLWYLVDLILLVNNDLHPADRSNLTHLYYNPPLSYIHDGL</sequence>
<dbReference type="AlphaFoldDB" id="A0A0R3SKW7"/>
<feature type="signal peptide" evidence="9">
    <location>
        <begin position="1"/>
        <end position="16"/>
    </location>
</feature>
<protein>
    <submittedName>
        <fullName evidence="13">TM2 domain-containing protein</fullName>
    </submittedName>
</protein>
<dbReference type="Pfam" id="PF05154">
    <property type="entry name" value="TM2"/>
    <property type="match status" value="1"/>
</dbReference>
<evidence type="ECO:0000256" key="2">
    <source>
        <dbReference type="ARBA" id="ARBA00008284"/>
    </source>
</evidence>
<dbReference type="PANTHER" id="PTHR21016:SF1">
    <property type="entry name" value="TM2 DOMAIN-CONTAINING PROTEIN 1"/>
    <property type="match status" value="1"/>
</dbReference>
<evidence type="ECO:0000256" key="5">
    <source>
        <dbReference type="ARBA" id="ARBA00022989"/>
    </source>
</evidence>
<evidence type="ECO:0000256" key="4">
    <source>
        <dbReference type="ARBA" id="ARBA00022729"/>
    </source>
</evidence>
<evidence type="ECO:0000256" key="1">
    <source>
        <dbReference type="ARBA" id="ARBA00004141"/>
    </source>
</evidence>
<evidence type="ECO:0000259" key="10">
    <source>
        <dbReference type="Pfam" id="PF05154"/>
    </source>
</evidence>
<dbReference type="OrthoDB" id="5804096at2759"/>
<feature type="transmembrane region" description="Helical" evidence="8">
    <location>
        <begin position="116"/>
        <end position="136"/>
    </location>
</feature>
<keyword evidence="5 8" id="KW-1133">Transmembrane helix</keyword>